<protein>
    <submittedName>
        <fullName evidence="1">Uncharacterized protein</fullName>
    </submittedName>
</protein>
<gene>
    <name evidence="1" type="ORF">ES288_D07G141600v1</name>
</gene>
<keyword evidence="2" id="KW-1185">Reference proteome</keyword>
<organism evidence="1 2">
    <name type="scientific">Gossypium darwinii</name>
    <name type="common">Darwin's cotton</name>
    <name type="synonym">Gossypium barbadense var. darwinii</name>
    <dbReference type="NCBI Taxonomy" id="34276"/>
    <lineage>
        <taxon>Eukaryota</taxon>
        <taxon>Viridiplantae</taxon>
        <taxon>Streptophyta</taxon>
        <taxon>Embryophyta</taxon>
        <taxon>Tracheophyta</taxon>
        <taxon>Spermatophyta</taxon>
        <taxon>Magnoliopsida</taxon>
        <taxon>eudicotyledons</taxon>
        <taxon>Gunneridae</taxon>
        <taxon>Pentapetalae</taxon>
        <taxon>rosids</taxon>
        <taxon>malvids</taxon>
        <taxon>Malvales</taxon>
        <taxon>Malvaceae</taxon>
        <taxon>Malvoideae</taxon>
        <taxon>Gossypium</taxon>
    </lineage>
</organism>
<sequence length="41" mass="4701">MKAPAAQYVGTRAVAQHERGRAWLLHRWELDAARVLVLFLV</sequence>
<dbReference type="EMBL" id="CM017707">
    <property type="protein sequence ID" value="TYG61360.1"/>
    <property type="molecule type" value="Genomic_DNA"/>
</dbReference>
<proteinExistence type="predicted"/>
<dbReference type="AlphaFoldDB" id="A0A5D2BY80"/>
<dbReference type="Proteomes" id="UP000323506">
    <property type="component" value="Chromosome D07"/>
</dbReference>
<reference evidence="1 2" key="1">
    <citation type="submission" date="2019-06" db="EMBL/GenBank/DDBJ databases">
        <title>WGS assembly of Gossypium darwinii.</title>
        <authorList>
            <person name="Chen Z.J."/>
            <person name="Sreedasyam A."/>
            <person name="Ando A."/>
            <person name="Song Q."/>
            <person name="De L."/>
            <person name="Hulse-Kemp A."/>
            <person name="Ding M."/>
            <person name="Ye W."/>
            <person name="Kirkbride R."/>
            <person name="Jenkins J."/>
            <person name="Plott C."/>
            <person name="Lovell J."/>
            <person name="Lin Y.-M."/>
            <person name="Vaughn R."/>
            <person name="Liu B."/>
            <person name="Li W."/>
            <person name="Simpson S."/>
            <person name="Scheffler B."/>
            <person name="Saski C."/>
            <person name="Grover C."/>
            <person name="Hu G."/>
            <person name="Conover J."/>
            <person name="Carlson J."/>
            <person name="Shu S."/>
            <person name="Boston L."/>
            <person name="Williams M."/>
            <person name="Peterson D."/>
            <person name="Mcgee K."/>
            <person name="Jones D."/>
            <person name="Wendel J."/>
            <person name="Stelly D."/>
            <person name="Grimwood J."/>
            <person name="Schmutz J."/>
        </authorList>
    </citation>
    <scope>NUCLEOTIDE SEQUENCE [LARGE SCALE GENOMIC DNA]</scope>
    <source>
        <strain evidence="1">1808015.09</strain>
    </source>
</reference>
<evidence type="ECO:0000313" key="1">
    <source>
        <dbReference type="EMBL" id="TYG61360.1"/>
    </source>
</evidence>
<accession>A0A5D2BY80</accession>
<name>A0A5D2BY80_GOSDA</name>
<evidence type="ECO:0000313" key="2">
    <source>
        <dbReference type="Proteomes" id="UP000323506"/>
    </source>
</evidence>